<evidence type="ECO:0000313" key="4">
    <source>
        <dbReference type="Proteomes" id="UP000250043"/>
    </source>
</evidence>
<evidence type="ECO:0000256" key="2">
    <source>
        <dbReference type="SAM" id="Phobius"/>
    </source>
</evidence>
<dbReference type="AlphaFoldDB" id="A0A8E2DJN9"/>
<feature type="transmembrane region" description="Helical" evidence="2">
    <location>
        <begin position="85"/>
        <end position="109"/>
    </location>
</feature>
<dbReference type="EMBL" id="KV722401">
    <property type="protein sequence ID" value="OCH90610.1"/>
    <property type="molecule type" value="Genomic_DNA"/>
</dbReference>
<organism evidence="3 4">
    <name type="scientific">Obba rivulosa</name>
    <dbReference type="NCBI Taxonomy" id="1052685"/>
    <lineage>
        <taxon>Eukaryota</taxon>
        <taxon>Fungi</taxon>
        <taxon>Dikarya</taxon>
        <taxon>Basidiomycota</taxon>
        <taxon>Agaricomycotina</taxon>
        <taxon>Agaricomycetes</taxon>
        <taxon>Polyporales</taxon>
        <taxon>Gelatoporiaceae</taxon>
        <taxon>Obba</taxon>
    </lineage>
</organism>
<dbReference type="Proteomes" id="UP000250043">
    <property type="component" value="Unassembled WGS sequence"/>
</dbReference>
<protein>
    <submittedName>
        <fullName evidence="3">Uncharacterized protein</fullName>
    </submittedName>
</protein>
<keyword evidence="2" id="KW-0812">Transmembrane</keyword>
<keyword evidence="4" id="KW-1185">Reference proteome</keyword>
<feature type="transmembrane region" description="Helical" evidence="2">
    <location>
        <begin position="45"/>
        <end position="65"/>
    </location>
</feature>
<feature type="region of interest" description="Disordered" evidence="1">
    <location>
        <begin position="1"/>
        <end position="26"/>
    </location>
</feature>
<evidence type="ECO:0000313" key="3">
    <source>
        <dbReference type="EMBL" id="OCH90610.1"/>
    </source>
</evidence>
<feature type="compositionally biased region" description="Polar residues" evidence="1">
    <location>
        <begin position="1"/>
        <end position="10"/>
    </location>
</feature>
<name>A0A8E2DJN9_9APHY</name>
<feature type="transmembrane region" description="Helical" evidence="2">
    <location>
        <begin position="175"/>
        <end position="197"/>
    </location>
</feature>
<sequence length="227" mass="24820">MPSDLPSNPNIDPARKWTQQDQDKTDEEARRRIMKELERSWMDRLQLISVITTFFAAIEAQLLGITTPDPGTAAAESRIEQTANATLAGALVVHVFAAILSFLAAFFLIRYRLREVTREEVKIESGITPISSHSQLADGAKTSGAIWSSRPQLEAVGPFRRGTPPTHLLDHCHTLCMWLAAVGFVLAMAGVLCFAWARLPRSGSIFASVCMGICCVAGVTGVLFVKH</sequence>
<feature type="transmembrane region" description="Helical" evidence="2">
    <location>
        <begin position="203"/>
        <end position="225"/>
    </location>
</feature>
<keyword evidence="2" id="KW-0472">Membrane</keyword>
<gene>
    <name evidence="3" type="ORF">OBBRIDRAFT_793166</name>
</gene>
<reference evidence="3 4" key="1">
    <citation type="submission" date="2016-07" db="EMBL/GenBank/DDBJ databases">
        <title>Draft genome of the white-rot fungus Obba rivulosa 3A-2.</title>
        <authorList>
            <consortium name="DOE Joint Genome Institute"/>
            <person name="Miettinen O."/>
            <person name="Riley R."/>
            <person name="Acob R."/>
            <person name="Barry K."/>
            <person name="Cullen D."/>
            <person name="De Vries R."/>
            <person name="Hainaut M."/>
            <person name="Hatakka A."/>
            <person name="Henrissat B."/>
            <person name="Hilden K."/>
            <person name="Kuo R."/>
            <person name="Labutti K."/>
            <person name="Lipzen A."/>
            <person name="Makela M.R."/>
            <person name="Sandor L."/>
            <person name="Spatafora J.W."/>
            <person name="Grigoriev I.V."/>
            <person name="Hibbett D.S."/>
        </authorList>
    </citation>
    <scope>NUCLEOTIDE SEQUENCE [LARGE SCALE GENOMIC DNA]</scope>
    <source>
        <strain evidence="3 4">3A-2</strain>
    </source>
</reference>
<evidence type="ECO:0000256" key="1">
    <source>
        <dbReference type="SAM" id="MobiDB-lite"/>
    </source>
</evidence>
<proteinExistence type="predicted"/>
<dbReference type="OrthoDB" id="2653987at2759"/>
<keyword evidence="2" id="KW-1133">Transmembrane helix</keyword>
<accession>A0A8E2DJN9</accession>